<keyword evidence="2" id="KW-1185">Reference proteome</keyword>
<dbReference type="RefSeq" id="WP_305024044.1">
    <property type="nucleotide sequence ID" value="NZ_JAUQTB010000004.1"/>
</dbReference>
<evidence type="ECO:0000313" key="1">
    <source>
        <dbReference type="EMBL" id="MDO7906858.1"/>
    </source>
</evidence>
<reference evidence="1 2" key="1">
    <citation type="submission" date="2023-07" db="EMBL/GenBank/DDBJ databases">
        <title>Paenibacillus sp. JX-17 nov. isolated from soil.</title>
        <authorList>
            <person name="Wan Y."/>
            <person name="Liu B."/>
        </authorList>
    </citation>
    <scope>NUCLEOTIDE SEQUENCE [LARGE SCALE GENOMIC DNA]</scope>
    <source>
        <strain evidence="1 2">JX-17</strain>
    </source>
</reference>
<accession>A0ABT9CC67</accession>
<sequence>MDYGTRGSLWMTDFLRSSEQEKKKRIQEAKKSNDLQLMASIHFHLSLRNQQDLIELHQKTS</sequence>
<comment type="caution">
    <text evidence="1">The sequence shown here is derived from an EMBL/GenBank/DDBJ whole genome shotgun (WGS) entry which is preliminary data.</text>
</comment>
<gene>
    <name evidence="1" type="ORF">Q5741_10515</name>
</gene>
<dbReference type="EMBL" id="JAUQTB010000004">
    <property type="protein sequence ID" value="MDO7906858.1"/>
    <property type="molecule type" value="Genomic_DNA"/>
</dbReference>
<protein>
    <submittedName>
        <fullName evidence="1">Uncharacterized protein</fullName>
    </submittedName>
</protein>
<organism evidence="1 2">
    <name type="scientific">Paenibacillus lacisoli</name>
    <dbReference type="NCBI Taxonomy" id="3064525"/>
    <lineage>
        <taxon>Bacteria</taxon>
        <taxon>Bacillati</taxon>
        <taxon>Bacillota</taxon>
        <taxon>Bacilli</taxon>
        <taxon>Bacillales</taxon>
        <taxon>Paenibacillaceae</taxon>
        <taxon>Paenibacillus</taxon>
    </lineage>
</organism>
<name>A0ABT9CC67_9BACL</name>
<proteinExistence type="predicted"/>
<evidence type="ECO:0000313" key="2">
    <source>
        <dbReference type="Proteomes" id="UP001240171"/>
    </source>
</evidence>
<dbReference type="Proteomes" id="UP001240171">
    <property type="component" value="Unassembled WGS sequence"/>
</dbReference>